<evidence type="ECO:0000313" key="1">
    <source>
        <dbReference type="EMBL" id="MFC5666166.1"/>
    </source>
</evidence>
<dbReference type="Proteomes" id="UP001595975">
    <property type="component" value="Unassembled WGS sequence"/>
</dbReference>
<evidence type="ECO:0000313" key="2">
    <source>
        <dbReference type="Proteomes" id="UP001595975"/>
    </source>
</evidence>
<dbReference type="RefSeq" id="WP_380227838.1">
    <property type="nucleotide sequence ID" value="NZ_JBHSOF010000036.1"/>
</dbReference>
<name>A0ABW0XCH2_9ACTN</name>
<organism evidence="1 2">
    <name type="scientific">Kitasatospora misakiensis</name>
    <dbReference type="NCBI Taxonomy" id="67330"/>
    <lineage>
        <taxon>Bacteria</taxon>
        <taxon>Bacillati</taxon>
        <taxon>Actinomycetota</taxon>
        <taxon>Actinomycetes</taxon>
        <taxon>Kitasatosporales</taxon>
        <taxon>Streptomycetaceae</taxon>
        <taxon>Kitasatospora</taxon>
    </lineage>
</organism>
<dbReference type="EMBL" id="JBHSOF010000036">
    <property type="protein sequence ID" value="MFC5666166.1"/>
    <property type="molecule type" value="Genomic_DNA"/>
</dbReference>
<protein>
    <submittedName>
        <fullName evidence="1">Uncharacterized protein</fullName>
    </submittedName>
</protein>
<proteinExistence type="predicted"/>
<sequence>MKAITSLPLVGTVRRDGVAYRVAEPVPLDVVSGLIREPWCSRLVVTDARSGGACPGEFTAMCVVDGEPFVLVGRIGRRTD</sequence>
<comment type="caution">
    <text evidence="1">The sequence shown here is derived from an EMBL/GenBank/DDBJ whole genome shotgun (WGS) entry which is preliminary data.</text>
</comment>
<keyword evidence="2" id="KW-1185">Reference proteome</keyword>
<reference evidence="2" key="1">
    <citation type="journal article" date="2019" name="Int. J. Syst. Evol. Microbiol.">
        <title>The Global Catalogue of Microorganisms (GCM) 10K type strain sequencing project: providing services to taxonomists for standard genome sequencing and annotation.</title>
        <authorList>
            <consortium name="The Broad Institute Genomics Platform"/>
            <consortium name="The Broad Institute Genome Sequencing Center for Infectious Disease"/>
            <person name="Wu L."/>
            <person name="Ma J."/>
        </authorList>
    </citation>
    <scope>NUCLEOTIDE SEQUENCE [LARGE SCALE GENOMIC DNA]</scope>
    <source>
        <strain evidence="2">CGMCC 4.1437</strain>
    </source>
</reference>
<gene>
    <name evidence="1" type="ORF">ACFP3U_24725</name>
</gene>
<accession>A0ABW0XCH2</accession>